<accession>U9TKQ7</accession>
<proteinExistence type="predicted"/>
<sequence>MSRLDNDIRVVVSIELSDKPFLSEGLEYKKVITDYLGKLAEMVKISCVILTVNSKNFVQAQDPETCSTQDGSPCVKLNDLLAPCDTKFGPPPSNVSSLEYSVD</sequence>
<feature type="non-terminal residue" evidence="1">
    <location>
        <position position="103"/>
    </location>
</feature>
<dbReference type="VEuPathDB" id="FungiDB:RhiirFUN_007187"/>
<protein>
    <submittedName>
        <fullName evidence="1">Uncharacterized protein</fullName>
    </submittedName>
</protein>
<dbReference type="AlphaFoldDB" id="U9TKQ7"/>
<organism evidence="1">
    <name type="scientific">Rhizophagus irregularis (strain DAOM 181602 / DAOM 197198 / MUCL 43194)</name>
    <name type="common">Arbuscular mycorrhizal fungus</name>
    <name type="synonym">Glomus intraradices</name>
    <dbReference type="NCBI Taxonomy" id="747089"/>
    <lineage>
        <taxon>Eukaryota</taxon>
        <taxon>Fungi</taxon>
        <taxon>Fungi incertae sedis</taxon>
        <taxon>Mucoromycota</taxon>
        <taxon>Glomeromycotina</taxon>
        <taxon>Glomeromycetes</taxon>
        <taxon>Glomerales</taxon>
        <taxon>Glomeraceae</taxon>
        <taxon>Rhizophagus</taxon>
    </lineage>
</organism>
<dbReference type="EMBL" id="KI294700">
    <property type="protein sequence ID" value="ESA03931.1"/>
    <property type="molecule type" value="Genomic_DNA"/>
</dbReference>
<gene>
    <name evidence="1" type="ORF">GLOINDRAFT_83270</name>
</gene>
<evidence type="ECO:0000313" key="1">
    <source>
        <dbReference type="EMBL" id="ESA03931.1"/>
    </source>
</evidence>
<reference evidence="1" key="1">
    <citation type="submission" date="2013-07" db="EMBL/GenBank/DDBJ databases">
        <title>The genome of an arbuscular mycorrhizal fungus provides insights into the evolution of the oldest plant symbiosis.</title>
        <authorList>
            <consortium name="DOE Joint Genome Institute"/>
            <person name="Tisserant E."/>
            <person name="Malbreil M."/>
            <person name="Kuo A."/>
            <person name="Kohler A."/>
            <person name="Symeonidi A."/>
            <person name="Balestrini R."/>
            <person name="Charron P."/>
            <person name="Duensing N."/>
            <person name="Frei-dit-Frey N."/>
            <person name="Gianinazzi-Pearson V."/>
            <person name="Gilbert B."/>
            <person name="Handa Y."/>
            <person name="Hijri M."/>
            <person name="Kaul R."/>
            <person name="Kawaguchi M."/>
            <person name="Krajinski F."/>
            <person name="Lammers P."/>
            <person name="Lapierre D."/>
            <person name="Masclaux F.G."/>
            <person name="Murat C."/>
            <person name="Morin E."/>
            <person name="Ndikumana S."/>
            <person name="Pagni M."/>
            <person name="Petitpierre D."/>
            <person name="Requena N."/>
            <person name="Rosikiewicz P."/>
            <person name="Riley R."/>
            <person name="Saito K."/>
            <person name="San Clemente H."/>
            <person name="Shapiro H."/>
            <person name="van Tuinen D."/>
            <person name="Becard G."/>
            <person name="Bonfante P."/>
            <person name="Paszkowski U."/>
            <person name="Shachar-Hill Y."/>
            <person name="Young J.P."/>
            <person name="Sanders I.R."/>
            <person name="Henrissat B."/>
            <person name="Rensing S.A."/>
            <person name="Grigoriev I.V."/>
            <person name="Corradi N."/>
            <person name="Roux C."/>
            <person name="Martin F."/>
        </authorList>
    </citation>
    <scope>NUCLEOTIDE SEQUENCE</scope>
    <source>
        <strain evidence="1">DAOM 197198</strain>
    </source>
</reference>
<dbReference type="HOGENOM" id="CLU_2270248_0_0_1"/>
<name>U9TKQ7_RHIID</name>